<dbReference type="Proteomes" id="UP001604335">
    <property type="component" value="Unassembled WGS sequence"/>
</dbReference>
<dbReference type="InterPro" id="IPR018194">
    <property type="entry name" value="Ni-dep_hyd_lsu_Ni_BS"/>
</dbReference>
<reference evidence="8" key="1">
    <citation type="journal article" date="2024" name="Algal Res.">
        <title>Biochemical, toxicological and genomic investigation of a high-biomass producing Limnothrix strain isolated from Italian shallow drinking water reservoir.</title>
        <authorList>
            <person name="Simonazzi M."/>
            <person name="Shishido T.K."/>
            <person name="Delbaje E."/>
            <person name="Wahlsten M."/>
            <person name="Fewer D.P."/>
            <person name="Sivonen K."/>
            <person name="Pezzolesi L."/>
            <person name="Pistocchi R."/>
        </authorList>
    </citation>
    <scope>NUCLEOTIDE SEQUENCE [LARGE SCALE GENOMIC DNA]</scope>
    <source>
        <strain evidence="8">LRLZ20PSL1</strain>
    </source>
</reference>
<dbReference type="Pfam" id="PF00374">
    <property type="entry name" value="NiFeSe_Hases"/>
    <property type="match status" value="2"/>
</dbReference>
<evidence type="ECO:0000256" key="6">
    <source>
        <dbReference type="RuleBase" id="RU003896"/>
    </source>
</evidence>
<dbReference type="InterPro" id="IPR001501">
    <property type="entry name" value="Ni-dep_hyd_lsu"/>
</dbReference>
<dbReference type="Gene3D" id="1.10.645.10">
    <property type="entry name" value="Cytochrome-c3 Hydrogenase, chain B"/>
    <property type="match status" value="1"/>
</dbReference>
<comment type="cofactor">
    <cofactor evidence="1">
        <name>Ni(2+)</name>
        <dbReference type="ChEBI" id="CHEBI:49786"/>
    </cofactor>
</comment>
<proteinExistence type="inferred from homology"/>
<name>A0ABW7C5I6_9CYAN</name>
<dbReference type="PANTHER" id="PTHR43600">
    <property type="entry name" value="COENZYME F420 HYDROGENASE, SUBUNIT ALPHA"/>
    <property type="match status" value="1"/>
</dbReference>
<dbReference type="PANTHER" id="PTHR43600:SF2">
    <property type="entry name" value="F420-NON-REDUCING HYDROGENASE VHU SUBUNIT A"/>
    <property type="match status" value="1"/>
</dbReference>
<sequence length="479" mass="53151">MSSKLVIDPVTRIEGHAKISLFLDDAGKVEDAHFHVVEFRGFEKFCEGRPMWEMAGITSRICGICPVSHLLASAKTGDKILAVRVPIAGEKLRRMMNLGQILQSHALSFFHLSSPDFLLGWDSDPGQRNVFGLMAANPDLARAGIRLRQFGQTVIELLGARKIHAAWPVPGGVRYPLSDEGKAWIQDRLPESRATILSAIELFESWLDAHPVEVDVFGKFPSLFMSLVGDDGRWEHYGGHLRIIDSEGQIVADRLSEDDYQSFIGEAVEPWSYLKFPYYKPLGYPDGVYRVGPLARLNICDFIGTPEADRALERFRQRAGGRVATSSFFYHYARLIEILACVEAIEQLVNDPDVQSPRVRAEAGINELNGVGVSEAPRGTLFHHYQVDENGLIQSVNLIIATGQNNLAMNRTIKQIAQHYVEGSSDGSIPEGILNRVEAGIRAFDPCLSCSTHAVGQMPLKLDVFNADRVLIQTLERSS</sequence>
<dbReference type="PROSITE" id="PS00508">
    <property type="entry name" value="NI_HGENASE_L_2"/>
    <property type="match status" value="1"/>
</dbReference>
<keyword evidence="5 6" id="KW-0560">Oxidoreductase</keyword>
<evidence type="ECO:0000256" key="5">
    <source>
        <dbReference type="ARBA" id="ARBA00023002"/>
    </source>
</evidence>
<dbReference type="EMBL" id="JAZAQF010000012">
    <property type="protein sequence ID" value="MFG3816478.1"/>
    <property type="molecule type" value="Genomic_DNA"/>
</dbReference>
<keyword evidence="8" id="KW-1185">Reference proteome</keyword>
<evidence type="ECO:0000313" key="8">
    <source>
        <dbReference type="Proteomes" id="UP001604335"/>
    </source>
</evidence>
<evidence type="ECO:0000256" key="3">
    <source>
        <dbReference type="ARBA" id="ARBA00022596"/>
    </source>
</evidence>
<evidence type="ECO:0000256" key="4">
    <source>
        <dbReference type="ARBA" id="ARBA00022723"/>
    </source>
</evidence>
<accession>A0ABW7C5I6</accession>
<dbReference type="PROSITE" id="PS00507">
    <property type="entry name" value="NI_HGENASE_L_1"/>
    <property type="match status" value="1"/>
</dbReference>
<keyword evidence="3 6" id="KW-0533">Nickel</keyword>
<organism evidence="7 8">
    <name type="scientific">Limnothrix redekei LRLZ20PSL1</name>
    <dbReference type="NCBI Taxonomy" id="3112953"/>
    <lineage>
        <taxon>Bacteria</taxon>
        <taxon>Bacillati</taxon>
        <taxon>Cyanobacteriota</taxon>
        <taxon>Cyanophyceae</taxon>
        <taxon>Pseudanabaenales</taxon>
        <taxon>Pseudanabaenaceae</taxon>
        <taxon>Limnothrix</taxon>
    </lineage>
</organism>
<dbReference type="InterPro" id="IPR029014">
    <property type="entry name" value="NiFe-Hase_large"/>
</dbReference>
<gene>
    <name evidence="7" type="ORF">VPK24_02425</name>
</gene>
<evidence type="ECO:0000256" key="2">
    <source>
        <dbReference type="ARBA" id="ARBA00009292"/>
    </source>
</evidence>
<protein>
    <submittedName>
        <fullName evidence="7">Ni/Fe hydrogenase subunit alpha</fullName>
    </submittedName>
</protein>
<evidence type="ECO:0000313" key="7">
    <source>
        <dbReference type="EMBL" id="MFG3816478.1"/>
    </source>
</evidence>
<comment type="similarity">
    <text evidence="2 6">Belongs to the [NiFe]/[NiFeSe] hydrogenase large subunit family.</text>
</comment>
<dbReference type="SUPFAM" id="SSF56762">
    <property type="entry name" value="HydB/Nqo4-like"/>
    <property type="match status" value="1"/>
</dbReference>
<keyword evidence="4 6" id="KW-0479">Metal-binding</keyword>
<comment type="caution">
    <text evidence="7">The sequence shown here is derived from an EMBL/GenBank/DDBJ whole genome shotgun (WGS) entry which is preliminary data.</text>
</comment>
<evidence type="ECO:0000256" key="1">
    <source>
        <dbReference type="ARBA" id="ARBA00001967"/>
    </source>
</evidence>
<dbReference type="RefSeq" id="WP_099535042.1">
    <property type="nucleotide sequence ID" value="NZ_JAZAQF010000012.1"/>
</dbReference>